<sequence>MRVTTDGVRDVLFSEAKEKKRIESTIRNVFKNRSYDEIISPTLEFYNLFNQGAWPINEEVMYKLLDRKGNILVLRPDMTLPIARIISSRMKSIITPTKVFYTCNVYRINESLKGKLNEFTQGGIEIIGSSSIKADVEVIVTSINALKELGFSEFKIEIGHSGFYRAITRKLNLNKEKEKELKELVENKNSLGIKNFLKDIHMNLGDKHVNLLTKLPNLFGNMDIIDEVESLIEDKDGKDALEEIKNIYGLVDSLGLSKYLSIDLGMIQDISYYTGLVLKGYVNNSGEIVLSGGRYDKLFETFGEKIPATGMAINIDSLVKLVDVENKVKKKKILIWYESDFIKEGNYLYEELGDTYKVELCLLDSKEDCIKYFKEKSYDYLIEIGSLDKVYIRENKETTEINYDKVRNFFEGE</sequence>
<dbReference type="CDD" id="cd00773">
    <property type="entry name" value="HisRS-like_core"/>
    <property type="match status" value="1"/>
</dbReference>
<keyword evidence="6 9" id="KW-0028">Amino-acid biosynthesis</keyword>
<comment type="subcellular location">
    <subcellularLocation>
        <location evidence="1 9">Cytoplasm</location>
    </subcellularLocation>
</comment>
<dbReference type="GO" id="GO:0004821">
    <property type="term" value="F:histidine-tRNA ligase activity"/>
    <property type="evidence" value="ECO:0007669"/>
    <property type="project" value="TreeGrafter"/>
</dbReference>
<evidence type="ECO:0000256" key="6">
    <source>
        <dbReference type="ARBA" id="ARBA00022605"/>
    </source>
</evidence>
<dbReference type="Pfam" id="PF13393">
    <property type="entry name" value="tRNA-synt_His"/>
    <property type="match status" value="1"/>
</dbReference>
<dbReference type="GO" id="GO:0016757">
    <property type="term" value="F:glycosyltransferase activity"/>
    <property type="evidence" value="ECO:0007669"/>
    <property type="project" value="UniProtKB-KW"/>
</dbReference>
<evidence type="ECO:0000313" key="12">
    <source>
        <dbReference type="EMBL" id="PAB59707.1"/>
    </source>
</evidence>
<dbReference type="GO" id="GO:0006427">
    <property type="term" value="P:histidyl-tRNA aminoacylation"/>
    <property type="evidence" value="ECO:0007669"/>
    <property type="project" value="TreeGrafter"/>
</dbReference>
<dbReference type="InterPro" id="IPR004517">
    <property type="entry name" value="HisZ"/>
</dbReference>
<feature type="domain" description="Aminoacyl-transfer RNA synthetases class-II family profile" evidence="11">
    <location>
        <begin position="21"/>
        <end position="322"/>
    </location>
</feature>
<keyword evidence="13" id="KW-1185">Reference proteome</keyword>
<dbReference type="Gene3D" id="3.30.930.10">
    <property type="entry name" value="Bira Bifunctional Protein, Domain 2"/>
    <property type="match status" value="1"/>
</dbReference>
<dbReference type="InterPro" id="IPR041715">
    <property type="entry name" value="HisRS-like_core"/>
</dbReference>
<dbReference type="GO" id="GO:0005737">
    <property type="term" value="C:cytoplasm"/>
    <property type="evidence" value="ECO:0007669"/>
    <property type="project" value="UniProtKB-SubCell"/>
</dbReference>
<comment type="similarity">
    <text evidence="3 9">Belongs to the class-II aminoacyl-tRNA synthetase family. HisZ subfamily.</text>
</comment>
<dbReference type="InterPro" id="IPR004516">
    <property type="entry name" value="HisRS/HisZ"/>
</dbReference>
<name>A0A267MJT0_9FIRM</name>
<dbReference type="GO" id="GO:0140096">
    <property type="term" value="F:catalytic activity, acting on a protein"/>
    <property type="evidence" value="ECO:0007669"/>
    <property type="project" value="UniProtKB-ARBA"/>
</dbReference>
<keyword evidence="7 9" id="KW-0368">Histidine biosynthesis</keyword>
<evidence type="ECO:0000256" key="4">
    <source>
        <dbReference type="ARBA" id="ARBA00020397"/>
    </source>
</evidence>
<dbReference type="NCBIfam" id="TIGR00443">
    <property type="entry name" value="hisZ_biosyn_reg"/>
    <property type="match status" value="1"/>
</dbReference>
<comment type="subunit">
    <text evidence="9">Heteromultimer composed of HisG and HisZ subunits.</text>
</comment>
<evidence type="ECO:0000256" key="3">
    <source>
        <dbReference type="ARBA" id="ARBA00005539"/>
    </source>
</evidence>
<dbReference type="OrthoDB" id="9800814at2"/>
<evidence type="ECO:0000256" key="9">
    <source>
        <dbReference type="HAMAP-Rule" id="MF_00125"/>
    </source>
</evidence>
<dbReference type="AlphaFoldDB" id="A0A267MJT0"/>
<evidence type="ECO:0000256" key="8">
    <source>
        <dbReference type="ARBA" id="ARBA00025246"/>
    </source>
</evidence>
<dbReference type="UniPathway" id="UPA00031">
    <property type="reaction ID" value="UER00006"/>
</dbReference>
<evidence type="ECO:0000256" key="7">
    <source>
        <dbReference type="ARBA" id="ARBA00023102"/>
    </source>
</evidence>
<proteinExistence type="inferred from homology"/>
<organism evidence="12 13">
    <name type="scientific">Anaeromicrobium sediminis</name>
    <dbReference type="NCBI Taxonomy" id="1478221"/>
    <lineage>
        <taxon>Bacteria</taxon>
        <taxon>Bacillati</taxon>
        <taxon>Bacillota</taxon>
        <taxon>Clostridia</taxon>
        <taxon>Peptostreptococcales</taxon>
        <taxon>Thermotaleaceae</taxon>
        <taxon>Anaeromicrobium</taxon>
    </lineage>
</organism>
<keyword evidence="10" id="KW-0175">Coiled coil</keyword>
<evidence type="ECO:0000256" key="1">
    <source>
        <dbReference type="ARBA" id="ARBA00004496"/>
    </source>
</evidence>
<reference evidence="12 13" key="1">
    <citation type="submission" date="2017-06" db="EMBL/GenBank/DDBJ databases">
        <title>Draft genome sequence of anaerobic fermentative bacterium Anaeromicrobium sediminis DY2726D isolated from West Pacific Ocean sediments.</title>
        <authorList>
            <person name="Zeng X."/>
        </authorList>
    </citation>
    <scope>NUCLEOTIDE SEQUENCE [LARGE SCALE GENOMIC DNA]</scope>
    <source>
        <strain evidence="12 13">DY2726D</strain>
    </source>
</reference>
<dbReference type="RefSeq" id="WP_095133168.1">
    <property type="nucleotide sequence ID" value="NZ_NIBG01000006.1"/>
</dbReference>
<keyword evidence="5 9" id="KW-0963">Cytoplasm</keyword>
<evidence type="ECO:0000256" key="5">
    <source>
        <dbReference type="ARBA" id="ARBA00022490"/>
    </source>
</evidence>
<comment type="caution">
    <text evidence="12">The sequence shown here is derived from an EMBL/GenBank/DDBJ whole genome shotgun (WGS) entry which is preliminary data.</text>
</comment>
<dbReference type="InterPro" id="IPR045864">
    <property type="entry name" value="aa-tRNA-synth_II/BPL/LPL"/>
</dbReference>
<evidence type="ECO:0000256" key="10">
    <source>
        <dbReference type="SAM" id="Coils"/>
    </source>
</evidence>
<comment type="function">
    <text evidence="8 9">Required for the first step of histidine biosynthesis. May allow the feedback regulation of ATP phosphoribosyltransferase activity by histidine.</text>
</comment>
<dbReference type="PANTHER" id="PTHR43707">
    <property type="entry name" value="HISTIDYL-TRNA SYNTHETASE"/>
    <property type="match status" value="1"/>
</dbReference>
<comment type="pathway">
    <text evidence="2 9">Amino-acid biosynthesis; L-histidine biosynthesis; L-histidine from 5-phospho-alpha-D-ribose 1-diphosphate: step 1/9.</text>
</comment>
<evidence type="ECO:0000313" key="13">
    <source>
        <dbReference type="Proteomes" id="UP000216024"/>
    </source>
</evidence>
<gene>
    <name evidence="9 12" type="primary">hisZ</name>
    <name evidence="12" type="ORF">CCE28_09070</name>
</gene>
<feature type="coiled-coil region" evidence="10">
    <location>
        <begin position="167"/>
        <end position="194"/>
    </location>
</feature>
<dbReference type="HAMAP" id="MF_00125">
    <property type="entry name" value="HisZ"/>
    <property type="match status" value="1"/>
</dbReference>
<evidence type="ECO:0000259" key="11">
    <source>
        <dbReference type="PROSITE" id="PS50862"/>
    </source>
</evidence>
<dbReference type="Proteomes" id="UP000216024">
    <property type="component" value="Unassembled WGS sequence"/>
</dbReference>
<dbReference type="GO" id="GO:0000105">
    <property type="term" value="P:L-histidine biosynthetic process"/>
    <property type="evidence" value="ECO:0007669"/>
    <property type="project" value="UniProtKB-UniRule"/>
</dbReference>
<dbReference type="PROSITE" id="PS50862">
    <property type="entry name" value="AA_TRNA_LIGASE_II"/>
    <property type="match status" value="1"/>
</dbReference>
<accession>A0A267MJT0</accession>
<dbReference type="EMBL" id="NIBG01000006">
    <property type="protein sequence ID" value="PAB59707.1"/>
    <property type="molecule type" value="Genomic_DNA"/>
</dbReference>
<dbReference type="PANTHER" id="PTHR43707:SF6">
    <property type="entry name" value="ATP PHOSPHORIBOSYLTRANSFERASE REGULATORY SUBUNIT"/>
    <property type="match status" value="1"/>
</dbReference>
<comment type="miscellaneous">
    <text evidence="9">This function is generally fulfilled by the C-terminal part of HisG, which is missing in some bacteria such as this one.</text>
</comment>
<keyword evidence="12" id="KW-0808">Transferase</keyword>
<evidence type="ECO:0000256" key="2">
    <source>
        <dbReference type="ARBA" id="ARBA00004667"/>
    </source>
</evidence>
<protein>
    <recommendedName>
        <fullName evidence="4 9">ATP phosphoribosyltransferase regulatory subunit</fullName>
    </recommendedName>
</protein>
<dbReference type="SUPFAM" id="SSF55681">
    <property type="entry name" value="Class II aaRS and biotin synthetases"/>
    <property type="match status" value="1"/>
</dbReference>
<keyword evidence="12" id="KW-0328">Glycosyltransferase</keyword>
<dbReference type="InterPro" id="IPR006195">
    <property type="entry name" value="aa-tRNA-synth_II"/>
</dbReference>